<dbReference type="RefSeq" id="WP_108344344.1">
    <property type="nucleotide sequence ID" value="NZ_PYXZ01000003.1"/>
</dbReference>
<gene>
    <name evidence="2" type="ORF">C7S10_10355</name>
</gene>
<dbReference type="OrthoDB" id="3399139at2"/>
<dbReference type="InterPro" id="IPR036249">
    <property type="entry name" value="Thioredoxin-like_sf"/>
</dbReference>
<dbReference type="InterPro" id="IPR009737">
    <property type="entry name" value="Aim32/Apd1-like"/>
</dbReference>
<dbReference type="AlphaFoldDB" id="A0A2R7YYF8"/>
<dbReference type="Gene3D" id="3.40.30.10">
    <property type="entry name" value="Glutaredoxin"/>
    <property type="match status" value="1"/>
</dbReference>
<dbReference type="SUPFAM" id="SSF52833">
    <property type="entry name" value="Thioredoxin-like"/>
    <property type="match status" value="1"/>
</dbReference>
<accession>A0A2R7YYF8</accession>
<dbReference type="Pfam" id="PF06999">
    <property type="entry name" value="Suc_Fer-like"/>
    <property type="match status" value="1"/>
</dbReference>
<sequence>MTFRCSDGAAERDDPRLGTAPPQRDWLLVEHPGPWPVTAPFGADLPTSLLRELGHPELRTLFVRAHGRAGSRTALAGPRRWFRSHDGELRSGTWERADDLLVTLEPDPGTPHPDPVILVCTHGLHDVCCAVKGRPVAAALAERWPDTTLECSHLGGDRFAPNVMLLPDLACYAGMPPELAVPVVEEHLAGRSDPAWLRGVAGRHPAEQVALGSVLEQWGPAGVGDLSTRLVDQAGDFAAGTWTVEVSGAAPLPDRVRVVVSSERRTDAHRLTCRATRDTAALAWAVVSVSAAG</sequence>
<keyword evidence="3" id="KW-1185">Reference proteome</keyword>
<organism evidence="2 3">
    <name type="scientific">Nocardioides currus</name>
    <dbReference type="NCBI Taxonomy" id="2133958"/>
    <lineage>
        <taxon>Bacteria</taxon>
        <taxon>Bacillati</taxon>
        <taxon>Actinomycetota</taxon>
        <taxon>Actinomycetes</taxon>
        <taxon>Propionibacteriales</taxon>
        <taxon>Nocardioidaceae</taxon>
        <taxon>Nocardioides</taxon>
    </lineage>
</organism>
<feature type="region of interest" description="Disordered" evidence="1">
    <location>
        <begin position="1"/>
        <end position="21"/>
    </location>
</feature>
<name>A0A2R7YYF8_9ACTN</name>
<evidence type="ECO:0000313" key="3">
    <source>
        <dbReference type="Proteomes" id="UP000244867"/>
    </source>
</evidence>
<dbReference type="Proteomes" id="UP000244867">
    <property type="component" value="Unassembled WGS sequence"/>
</dbReference>
<proteinExistence type="predicted"/>
<protein>
    <submittedName>
        <fullName evidence="2">Sucrase ferredoxin</fullName>
    </submittedName>
</protein>
<dbReference type="EMBL" id="PYXZ01000003">
    <property type="protein sequence ID" value="PUA81403.1"/>
    <property type="molecule type" value="Genomic_DNA"/>
</dbReference>
<comment type="caution">
    <text evidence="2">The sequence shown here is derived from an EMBL/GenBank/DDBJ whole genome shotgun (WGS) entry which is preliminary data.</text>
</comment>
<evidence type="ECO:0000256" key="1">
    <source>
        <dbReference type="SAM" id="MobiDB-lite"/>
    </source>
</evidence>
<reference evidence="2 3" key="1">
    <citation type="submission" date="2018-03" db="EMBL/GenBank/DDBJ databases">
        <authorList>
            <person name="Keele B.F."/>
        </authorList>
    </citation>
    <scope>NUCLEOTIDE SEQUENCE [LARGE SCALE GENOMIC DNA]</scope>
    <source>
        <strain evidence="2 3">IB-3</strain>
    </source>
</reference>
<evidence type="ECO:0000313" key="2">
    <source>
        <dbReference type="EMBL" id="PUA81403.1"/>
    </source>
</evidence>